<sequence length="122" mass="12933">MPDQSKKANQPKKGSGSKGEATRPVNGKPSGSGENSSTETTSGGGGHAQATSSQPSSFTRGQYEGQKREEEPANLIGLPGHKSRPCPKEISDRMDKDLQELEDENQPDNKDEPKGNGKGKNV</sequence>
<evidence type="ECO:0000313" key="3">
    <source>
        <dbReference type="Proteomes" id="UP000737391"/>
    </source>
</evidence>
<feature type="compositionally biased region" description="Basic and acidic residues" evidence="1">
    <location>
        <begin position="86"/>
        <end position="99"/>
    </location>
</feature>
<evidence type="ECO:0000256" key="1">
    <source>
        <dbReference type="SAM" id="MobiDB-lite"/>
    </source>
</evidence>
<feature type="region of interest" description="Disordered" evidence="1">
    <location>
        <begin position="1"/>
        <end position="122"/>
    </location>
</feature>
<organism evidence="2 3">
    <name type="scientific">Fusarium agapanthi</name>
    <dbReference type="NCBI Taxonomy" id="1803897"/>
    <lineage>
        <taxon>Eukaryota</taxon>
        <taxon>Fungi</taxon>
        <taxon>Dikarya</taxon>
        <taxon>Ascomycota</taxon>
        <taxon>Pezizomycotina</taxon>
        <taxon>Sordariomycetes</taxon>
        <taxon>Hypocreomycetidae</taxon>
        <taxon>Hypocreales</taxon>
        <taxon>Nectriaceae</taxon>
        <taxon>Fusarium</taxon>
        <taxon>Fusarium fujikuroi species complex</taxon>
    </lineage>
</organism>
<comment type="caution">
    <text evidence="2">The sequence shown here is derived from an EMBL/GenBank/DDBJ whole genome shotgun (WGS) entry which is preliminary data.</text>
</comment>
<reference evidence="2" key="1">
    <citation type="submission" date="2020-01" db="EMBL/GenBank/DDBJ databases">
        <title>Identification and distribution of gene clusters putatively required for synthesis of sphingolipid metabolism inhibitors in phylogenetically diverse species of the filamentous fungus Fusarium.</title>
        <authorList>
            <person name="Kim H.-S."/>
            <person name="Busman M."/>
            <person name="Brown D.W."/>
            <person name="Divon H."/>
            <person name="Uhlig S."/>
            <person name="Proctor R.H."/>
        </authorList>
    </citation>
    <scope>NUCLEOTIDE SEQUENCE</scope>
    <source>
        <strain evidence="2">NRRL 31653</strain>
    </source>
</reference>
<proteinExistence type="predicted"/>
<name>A0A9P5BDT6_9HYPO</name>
<dbReference type="OrthoDB" id="5104927at2759"/>
<dbReference type="EMBL" id="LUFC02000241">
    <property type="protein sequence ID" value="KAF4499719.1"/>
    <property type="molecule type" value="Genomic_DNA"/>
</dbReference>
<feature type="compositionally biased region" description="Low complexity" evidence="1">
    <location>
        <begin position="31"/>
        <end position="41"/>
    </location>
</feature>
<feature type="compositionally biased region" description="Polar residues" evidence="1">
    <location>
        <begin position="49"/>
        <end position="60"/>
    </location>
</feature>
<keyword evidence="3" id="KW-1185">Reference proteome</keyword>
<accession>A0A9P5BDT6</accession>
<dbReference type="AlphaFoldDB" id="A0A9P5BDT6"/>
<gene>
    <name evidence="2" type="ORF">FAGAP_4100</name>
</gene>
<dbReference type="Proteomes" id="UP000737391">
    <property type="component" value="Unassembled WGS sequence"/>
</dbReference>
<protein>
    <submittedName>
        <fullName evidence="2">Uncharacterized protein</fullName>
    </submittedName>
</protein>
<evidence type="ECO:0000313" key="2">
    <source>
        <dbReference type="EMBL" id="KAF4499719.1"/>
    </source>
</evidence>